<sequence>MKGKIFIDTNILIYAHDLDAGSKNEISADLMLNLWENRMGIISAQVLQEFYVNVTRKILNPLSKSKARGIIESYLVWHVELNGIKTILFASEIEERHHLSFWDSLIIAAAYNAKADKIFTEDLNHGQIIEGILIENPF</sequence>
<gene>
    <name evidence="2" type="ORF">H8E80_08785</name>
</gene>
<evidence type="ECO:0000313" key="3">
    <source>
        <dbReference type="Proteomes" id="UP000603545"/>
    </source>
</evidence>
<reference evidence="2 3" key="1">
    <citation type="submission" date="2020-08" db="EMBL/GenBank/DDBJ databases">
        <title>Bridging the membrane lipid divide: bacteria of the FCB group superphylum have the potential to synthesize archaeal ether lipids.</title>
        <authorList>
            <person name="Villanueva L."/>
            <person name="Von Meijenfeldt F.A.B."/>
            <person name="Westbye A.B."/>
            <person name="Yadav S."/>
            <person name="Hopmans E.C."/>
            <person name="Dutilh B.E."/>
            <person name="Sinninghe Damste J.S."/>
        </authorList>
    </citation>
    <scope>NUCLEOTIDE SEQUENCE [LARGE SCALE GENOMIC DNA]</scope>
    <source>
        <strain evidence="2">NIOZ-UU82</strain>
    </source>
</reference>
<name>A0A8J6N7Z8_9BACT</name>
<feature type="domain" description="PIN" evidence="1">
    <location>
        <begin position="5"/>
        <end position="124"/>
    </location>
</feature>
<organism evidence="2 3">
    <name type="scientific">Candidatus Desulfaltia bathyphila</name>
    <dbReference type="NCBI Taxonomy" id="2841697"/>
    <lineage>
        <taxon>Bacteria</taxon>
        <taxon>Pseudomonadati</taxon>
        <taxon>Thermodesulfobacteriota</taxon>
        <taxon>Desulfobacteria</taxon>
        <taxon>Desulfobacterales</taxon>
        <taxon>Desulfobacterales incertae sedis</taxon>
        <taxon>Candidatus Desulfaltia</taxon>
    </lineage>
</organism>
<proteinExistence type="predicted"/>
<dbReference type="InterPro" id="IPR002716">
    <property type="entry name" value="PIN_dom"/>
</dbReference>
<protein>
    <submittedName>
        <fullName evidence="2">PIN domain-containing protein</fullName>
    </submittedName>
</protein>
<dbReference type="CDD" id="cd18692">
    <property type="entry name" value="PIN_VapC-like"/>
    <property type="match status" value="1"/>
</dbReference>
<evidence type="ECO:0000313" key="2">
    <source>
        <dbReference type="EMBL" id="MBC8200118.1"/>
    </source>
</evidence>
<dbReference type="Pfam" id="PF01850">
    <property type="entry name" value="PIN"/>
    <property type="match status" value="1"/>
</dbReference>
<accession>A0A8J6N7Z8</accession>
<dbReference type="EMBL" id="JACNLL010000076">
    <property type="protein sequence ID" value="MBC8200118.1"/>
    <property type="molecule type" value="Genomic_DNA"/>
</dbReference>
<dbReference type="AlphaFoldDB" id="A0A8J6N7Z8"/>
<dbReference type="Proteomes" id="UP000603545">
    <property type="component" value="Unassembled WGS sequence"/>
</dbReference>
<dbReference type="InterPro" id="IPR029060">
    <property type="entry name" value="PIN-like_dom_sf"/>
</dbReference>
<dbReference type="Gene3D" id="3.40.50.1010">
    <property type="entry name" value="5'-nuclease"/>
    <property type="match status" value="1"/>
</dbReference>
<comment type="caution">
    <text evidence="2">The sequence shown here is derived from an EMBL/GenBank/DDBJ whole genome shotgun (WGS) entry which is preliminary data.</text>
</comment>
<evidence type="ECO:0000259" key="1">
    <source>
        <dbReference type="Pfam" id="PF01850"/>
    </source>
</evidence>
<dbReference type="SUPFAM" id="SSF88723">
    <property type="entry name" value="PIN domain-like"/>
    <property type="match status" value="1"/>
</dbReference>